<proteinExistence type="predicted"/>
<dbReference type="InterPro" id="IPR023214">
    <property type="entry name" value="HAD_sf"/>
</dbReference>
<evidence type="ECO:0000313" key="3">
    <source>
        <dbReference type="Proteomes" id="UP001530293"/>
    </source>
</evidence>
<feature type="chain" id="PRO_5044776886" evidence="1">
    <location>
        <begin position="26"/>
        <end position="504"/>
    </location>
</feature>
<dbReference type="Proteomes" id="UP001530293">
    <property type="component" value="Unassembled WGS sequence"/>
</dbReference>
<dbReference type="PANTHER" id="PTHR10000">
    <property type="entry name" value="PHOSPHOSERINE PHOSPHATASE"/>
    <property type="match status" value="1"/>
</dbReference>
<keyword evidence="1" id="KW-0732">Signal</keyword>
<feature type="signal peptide" evidence="1">
    <location>
        <begin position="1"/>
        <end position="25"/>
    </location>
</feature>
<dbReference type="Gene3D" id="3.40.50.1000">
    <property type="entry name" value="HAD superfamily/HAD-like"/>
    <property type="match status" value="1"/>
</dbReference>
<reference evidence="2 3" key="1">
    <citation type="submission" date="2024-10" db="EMBL/GenBank/DDBJ databases">
        <title>Updated reference genomes for cyclostephanoid diatoms.</title>
        <authorList>
            <person name="Roberts W.R."/>
            <person name="Alverson A.J."/>
        </authorList>
    </citation>
    <scope>NUCLEOTIDE SEQUENCE [LARGE SCALE GENOMIC DNA]</scope>
    <source>
        <strain evidence="2 3">AJA232-27</strain>
    </source>
</reference>
<keyword evidence="3" id="KW-1185">Reference proteome</keyword>
<dbReference type="Gene3D" id="3.30.1240.10">
    <property type="match status" value="1"/>
</dbReference>
<dbReference type="PRINTS" id="PR00119">
    <property type="entry name" value="CATATPASE"/>
</dbReference>
<dbReference type="InterPro" id="IPR036412">
    <property type="entry name" value="HAD-like_sf"/>
</dbReference>
<evidence type="ECO:0000313" key="2">
    <source>
        <dbReference type="EMBL" id="KAL3759227.1"/>
    </source>
</evidence>
<dbReference type="PANTHER" id="PTHR10000:SF8">
    <property type="entry name" value="HAD SUPERFAMILY HYDROLASE-LIKE, TYPE 3"/>
    <property type="match status" value="1"/>
</dbReference>
<dbReference type="AlphaFoldDB" id="A0ABD3M6J8"/>
<gene>
    <name evidence="2" type="ORF">ACHAWU_002497</name>
</gene>
<evidence type="ECO:0000256" key="1">
    <source>
        <dbReference type="SAM" id="SignalP"/>
    </source>
</evidence>
<dbReference type="EMBL" id="JALLBG020000208">
    <property type="protein sequence ID" value="KAL3759227.1"/>
    <property type="molecule type" value="Genomic_DNA"/>
</dbReference>
<organism evidence="2 3">
    <name type="scientific">Discostella pseudostelligera</name>
    <dbReference type="NCBI Taxonomy" id="259834"/>
    <lineage>
        <taxon>Eukaryota</taxon>
        <taxon>Sar</taxon>
        <taxon>Stramenopiles</taxon>
        <taxon>Ochrophyta</taxon>
        <taxon>Bacillariophyta</taxon>
        <taxon>Coscinodiscophyceae</taxon>
        <taxon>Thalassiosirophycidae</taxon>
        <taxon>Stephanodiscales</taxon>
        <taxon>Stephanodiscaceae</taxon>
        <taxon>Discostella</taxon>
    </lineage>
</organism>
<accession>A0ABD3M6J8</accession>
<dbReference type="SUPFAM" id="SSF56784">
    <property type="entry name" value="HAD-like"/>
    <property type="match status" value="1"/>
</dbReference>
<dbReference type="Pfam" id="PF08282">
    <property type="entry name" value="Hydrolase_3"/>
    <property type="match status" value="1"/>
</dbReference>
<protein>
    <submittedName>
        <fullName evidence="2">Uncharacterized protein</fullName>
    </submittedName>
</protein>
<name>A0ABD3M6J8_9STRA</name>
<dbReference type="GO" id="GO:0016791">
    <property type="term" value="F:phosphatase activity"/>
    <property type="evidence" value="ECO:0007669"/>
    <property type="project" value="UniProtKB-ARBA"/>
</dbReference>
<sequence>MTMAVPMPNLFLLATMASLPPLALASSSFITTSSAFLTTYRSALRNNRNVSFVDGIVVPTSSSSSAAAAMPPSKGDLYNDDELFELLTIHQTLNNSNGNQQDEDSGNGIDDSILGGVHDWVLQTLNDDCVDKAQVISTDGSPVNDIGLLNDNDNNPIEISAIPNLHKFVLETIGEINSSSSSPSTNVVVESSINQLAYENLQTLLRDRKPSIRAIATDVDGTLLSGQYMHPITQDAILRGIRQAYDKSSGGSSSSTNKIQHFFPATGKSRKGAMDSLGPIVGRLLHNCPGVYIQGLYCVDKEGNVVFEKRLSNDAIRAAEELVATFGISIVGYDGDELYTTEQTDVVLDLSEIYGEPTVEVLMDKASQSAITLAEHNRGLHKLLLMDKDVEKLALVRVSLEELAKKHDATVTQALPTMLELLPAGCSKANGVQRVCEALGINPSKELLALGDAENDLGMLQMACIGVAVGNACPLARDAADFIMRERHDEGGAGLAMNLFAFDE</sequence>
<comment type="caution">
    <text evidence="2">The sequence shown here is derived from an EMBL/GenBank/DDBJ whole genome shotgun (WGS) entry which is preliminary data.</text>
</comment>